<dbReference type="PANTHER" id="PTHR22950:SF349">
    <property type="entry name" value="AMINO ACID TRANSPORTER TRANSMEMBRANE DOMAIN-CONTAINING PROTEIN"/>
    <property type="match status" value="1"/>
</dbReference>
<feature type="transmembrane region" description="Helical" evidence="6">
    <location>
        <begin position="601"/>
        <end position="628"/>
    </location>
</feature>
<feature type="transmembrane region" description="Helical" evidence="6">
    <location>
        <begin position="160"/>
        <end position="180"/>
    </location>
</feature>
<dbReference type="RefSeq" id="XP_014675427.1">
    <property type="nucleotide sequence ID" value="XM_014819941.1"/>
</dbReference>
<keyword evidence="3 6" id="KW-1133">Transmembrane helix</keyword>
<gene>
    <name evidence="9" type="primary">LOC106815480</name>
</gene>
<feature type="region of interest" description="Disordered" evidence="5">
    <location>
        <begin position="1"/>
        <end position="29"/>
    </location>
</feature>
<dbReference type="PANTHER" id="PTHR22950">
    <property type="entry name" value="AMINO ACID TRANSPORTER"/>
    <property type="match status" value="1"/>
</dbReference>
<protein>
    <submittedName>
        <fullName evidence="9">Uncharacterized protein LOC106815480</fullName>
    </submittedName>
</protein>
<keyword evidence="2 6" id="KW-0812">Transmembrane</keyword>
<evidence type="ECO:0000256" key="2">
    <source>
        <dbReference type="ARBA" id="ARBA00022692"/>
    </source>
</evidence>
<feature type="transmembrane region" description="Helical" evidence="6">
    <location>
        <begin position="465"/>
        <end position="493"/>
    </location>
</feature>
<name>A0ABM1ETA6_PRICU</name>
<evidence type="ECO:0000259" key="7">
    <source>
        <dbReference type="Pfam" id="PF01490"/>
    </source>
</evidence>
<organism evidence="8 9">
    <name type="scientific">Priapulus caudatus</name>
    <name type="common">Priapulid worm</name>
    <dbReference type="NCBI Taxonomy" id="37621"/>
    <lineage>
        <taxon>Eukaryota</taxon>
        <taxon>Metazoa</taxon>
        <taxon>Ecdysozoa</taxon>
        <taxon>Scalidophora</taxon>
        <taxon>Priapulida</taxon>
        <taxon>Priapulimorpha</taxon>
        <taxon>Priapulimorphida</taxon>
        <taxon>Priapulidae</taxon>
        <taxon>Priapulus</taxon>
    </lineage>
</organism>
<evidence type="ECO:0000313" key="8">
    <source>
        <dbReference type="Proteomes" id="UP000695022"/>
    </source>
</evidence>
<feature type="transmembrane region" description="Helical" evidence="6">
    <location>
        <begin position="358"/>
        <end position="380"/>
    </location>
</feature>
<feature type="transmembrane region" description="Helical" evidence="6">
    <location>
        <begin position="427"/>
        <end position="453"/>
    </location>
</feature>
<evidence type="ECO:0000313" key="9">
    <source>
        <dbReference type="RefSeq" id="XP_014675427.1"/>
    </source>
</evidence>
<feature type="domain" description="Amino acid transporter transmembrane" evidence="7">
    <location>
        <begin position="472"/>
        <end position="618"/>
    </location>
</feature>
<feature type="transmembrane region" description="Helical" evidence="6">
    <location>
        <begin position="577"/>
        <end position="595"/>
    </location>
</feature>
<dbReference type="Pfam" id="PF01490">
    <property type="entry name" value="Aa_trans"/>
    <property type="match status" value="2"/>
</dbReference>
<evidence type="ECO:0000256" key="3">
    <source>
        <dbReference type="ARBA" id="ARBA00022989"/>
    </source>
</evidence>
<feature type="transmembrane region" description="Helical" evidence="6">
    <location>
        <begin position="400"/>
        <end position="421"/>
    </location>
</feature>
<dbReference type="Proteomes" id="UP000695022">
    <property type="component" value="Unplaced"/>
</dbReference>
<feature type="transmembrane region" description="Helical" evidence="6">
    <location>
        <begin position="535"/>
        <end position="556"/>
    </location>
</feature>
<dbReference type="InterPro" id="IPR013057">
    <property type="entry name" value="AA_transpt_TM"/>
</dbReference>
<evidence type="ECO:0000256" key="6">
    <source>
        <dbReference type="SAM" id="Phobius"/>
    </source>
</evidence>
<dbReference type="GeneID" id="106815480"/>
<evidence type="ECO:0000256" key="5">
    <source>
        <dbReference type="SAM" id="MobiDB-lite"/>
    </source>
</evidence>
<feature type="transmembrane region" description="Helical" evidence="6">
    <location>
        <begin position="95"/>
        <end position="119"/>
    </location>
</feature>
<feature type="compositionally biased region" description="Polar residues" evidence="5">
    <location>
        <begin position="1"/>
        <end position="21"/>
    </location>
</feature>
<keyword evidence="4 6" id="KW-0472">Membrane</keyword>
<accession>A0ABM1ETA6</accession>
<proteinExistence type="predicted"/>
<evidence type="ECO:0000256" key="4">
    <source>
        <dbReference type="ARBA" id="ARBA00023136"/>
    </source>
</evidence>
<evidence type="ECO:0000256" key="1">
    <source>
        <dbReference type="ARBA" id="ARBA00004141"/>
    </source>
</evidence>
<reference evidence="9" key="1">
    <citation type="submission" date="2025-08" db="UniProtKB">
        <authorList>
            <consortium name="RefSeq"/>
        </authorList>
    </citation>
    <scope>IDENTIFICATION</scope>
</reference>
<comment type="subcellular location">
    <subcellularLocation>
        <location evidence="1">Membrane</location>
        <topology evidence="1">Multi-pass membrane protein</topology>
    </subcellularLocation>
</comment>
<feature type="domain" description="Amino acid transporter transmembrane" evidence="7">
    <location>
        <begin position="67"/>
        <end position="194"/>
    </location>
</feature>
<keyword evidence="8" id="KW-1185">Reference proteome</keyword>
<sequence length="641" mass="70713">MYEANSSETKPLVANAQQGDESQSEDDITRYRLEGSSVIDGLKRGPGEESRISLADARAEANMAHLTSNLGTMVHLFKGNIGTGLLAMPFAIRSAGLLAGTIGLALMGIVAIHCMHILVNASQHLCEKTQNLSLDYGEVVELAFRVGPKKLQRLANIARSVINLFLCITQIGFCCVYFVFISQSIEQVVRPNCVMSRKTHQHVAKLEVHRVKGQWEKRSDIRAIFLEDNALMDRVCRGIPNDEVVVCRGLCLELTARAGTRSMTFVGAMYINRSASTATSVRGDDVLGRHHAPPSPQPSECRAQRGLAIVPARGREGQVPGRQRGWVPRAGSTKGVVLGGQHKRAVPGAGITRGGYRIYIAVKLMFAAVIFITYALQFYVAMEIMWPPLRNRIANEDRHLVWELIFRVILVSLTFLLAVAIPDLSLFISLVGAAASSSLALIFPPILDVVAFWDEMSSLRFIKNFLILIFGLAGTIGLALMGIVAIHCMHILVNASQHLCEKTQNLSLDYGEVVELAFRVGPKKLQRLANIARSVINLFLCITQIGFCCVYFVFISQSIEQVVRPNGDPADHTNDRVYMAILLPFIIILTFVRKLKHLVPFSLFANVVLAAGLVMIMIDLFQVCCYIISSLAKRKSKRETE</sequence>